<dbReference type="InterPro" id="IPR048248">
    <property type="entry name" value="PUA_eIF2d-like"/>
</dbReference>
<evidence type="ECO:0000313" key="6">
    <source>
        <dbReference type="Proteomes" id="UP000298061"/>
    </source>
</evidence>
<proteinExistence type="predicted"/>
<keyword evidence="6" id="KW-1185">Reference proteome</keyword>
<dbReference type="GO" id="GO:0001731">
    <property type="term" value="P:formation of translation preinitiation complex"/>
    <property type="evidence" value="ECO:0007669"/>
    <property type="project" value="InterPro"/>
</dbReference>
<dbReference type="GO" id="GO:0003743">
    <property type="term" value="F:translation initiation factor activity"/>
    <property type="evidence" value="ECO:0007669"/>
    <property type="project" value="InterPro"/>
</dbReference>
<evidence type="ECO:0000259" key="3">
    <source>
        <dbReference type="PROSITE" id="PS50296"/>
    </source>
</evidence>
<dbReference type="SUPFAM" id="SSF55159">
    <property type="entry name" value="eIF1-like"/>
    <property type="match status" value="1"/>
</dbReference>
<organism evidence="5 6">
    <name type="scientific">Hericium alpestre</name>
    <dbReference type="NCBI Taxonomy" id="135208"/>
    <lineage>
        <taxon>Eukaryota</taxon>
        <taxon>Fungi</taxon>
        <taxon>Dikarya</taxon>
        <taxon>Basidiomycota</taxon>
        <taxon>Agaricomycotina</taxon>
        <taxon>Agaricomycetes</taxon>
        <taxon>Russulales</taxon>
        <taxon>Hericiaceae</taxon>
        <taxon>Hericium</taxon>
    </lineage>
</organism>
<dbReference type="Pfam" id="PF17832">
    <property type="entry name" value="Pre-PUA"/>
    <property type="match status" value="1"/>
</dbReference>
<dbReference type="InterPro" id="IPR041366">
    <property type="entry name" value="Pre-PUA"/>
</dbReference>
<dbReference type="InterPro" id="IPR039759">
    <property type="entry name" value="eIF2D_SUI1"/>
</dbReference>
<evidence type="ECO:0000259" key="4">
    <source>
        <dbReference type="PROSITE" id="PS51925"/>
    </source>
</evidence>
<dbReference type="SUPFAM" id="SSF47592">
    <property type="entry name" value="SWIB/MDM2 domain"/>
    <property type="match status" value="1"/>
</dbReference>
<gene>
    <name evidence="5" type="ORF">EWM64_g7560</name>
</gene>
<dbReference type="Gene3D" id="3.30.780.10">
    <property type="entry name" value="SUI1-like domain"/>
    <property type="match status" value="1"/>
</dbReference>
<dbReference type="OrthoDB" id="199771at2759"/>
<dbReference type="PROSITE" id="PS51925">
    <property type="entry name" value="SWIB_MDM2"/>
    <property type="match status" value="1"/>
</dbReference>
<dbReference type="Pfam" id="PF01253">
    <property type="entry name" value="SUI1"/>
    <property type="match status" value="1"/>
</dbReference>
<dbReference type="AlphaFoldDB" id="A0A4Y9ZSI2"/>
<dbReference type="CDD" id="cd11608">
    <property type="entry name" value="eIF2D_C"/>
    <property type="match status" value="1"/>
</dbReference>
<keyword evidence="1" id="KW-0963">Cytoplasm</keyword>
<dbReference type="Pfam" id="PF25304">
    <property type="entry name" value="WHD_eIF2D"/>
    <property type="match status" value="1"/>
</dbReference>
<dbReference type="InterPro" id="IPR039757">
    <property type="entry name" value="EIF2D"/>
</dbReference>
<accession>A0A4Y9ZSI2</accession>
<feature type="region of interest" description="Disordered" evidence="2">
    <location>
        <begin position="197"/>
        <end position="216"/>
    </location>
</feature>
<dbReference type="InterPro" id="IPR058886">
    <property type="entry name" value="SWIB_eIF2D"/>
</dbReference>
<dbReference type="Pfam" id="PF26292">
    <property type="entry name" value="PUA_elF2D"/>
    <property type="match status" value="1"/>
</dbReference>
<evidence type="ECO:0000256" key="1">
    <source>
        <dbReference type="ARBA" id="ARBA00022490"/>
    </source>
</evidence>
<dbReference type="EMBL" id="SFCI01001203">
    <property type="protein sequence ID" value="TFY76449.1"/>
    <property type="molecule type" value="Genomic_DNA"/>
</dbReference>
<feature type="compositionally biased region" description="Basic and acidic residues" evidence="2">
    <location>
        <begin position="246"/>
        <end position="260"/>
    </location>
</feature>
<dbReference type="Proteomes" id="UP000298061">
    <property type="component" value="Unassembled WGS sequence"/>
</dbReference>
<dbReference type="InterPro" id="IPR036877">
    <property type="entry name" value="SUI1_dom_sf"/>
</dbReference>
<dbReference type="Pfam" id="PF26291">
    <property type="entry name" value="SWIB_eIF2D"/>
    <property type="match status" value="1"/>
</dbReference>
<dbReference type="PROSITE" id="PS50890">
    <property type="entry name" value="PUA"/>
    <property type="match status" value="1"/>
</dbReference>
<name>A0A4Y9ZSI2_9AGAM</name>
<dbReference type="InterPro" id="IPR003121">
    <property type="entry name" value="SWIB_MDM2_domain"/>
</dbReference>
<dbReference type="CDD" id="cd11610">
    <property type="entry name" value="eIF2D_N"/>
    <property type="match status" value="1"/>
</dbReference>
<reference evidence="5 6" key="1">
    <citation type="submission" date="2019-02" db="EMBL/GenBank/DDBJ databases">
        <title>Genome sequencing of the rare red list fungi Hericium alpestre (H. flagellum).</title>
        <authorList>
            <person name="Buettner E."/>
            <person name="Kellner H."/>
        </authorList>
    </citation>
    <scope>NUCLEOTIDE SEQUENCE [LARGE SCALE GENOMIC DNA]</scope>
    <source>
        <strain evidence="5 6">DSM 108284</strain>
    </source>
</reference>
<feature type="domain" description="SUI1" evidence="3">
    <location>
        <begin position="507"/>
        <end position="580"/>
    </location>
</feature>
<dbReference type="InterPro" id="IPR048247">
    <property type="entry name" value="eIF2D_N"/>
</dbReference>
<dbReference type="STRING" id="135208.A0A4Y9ZSI2"/>
<dbReference type="InterPro" id="IPR036885">
    <property type="entry name" value="SWIB_MDM2_dom_sf"/>
</dbReference>
<protein>
    <submittedName>
        <fullName evidence="5">Uncharacterized protein</fullName>
    </submittedName>
</protein>
<feature type="region of interest" description="Disordered" evidence="2">
    <location>
        <begin position="231"/>
        <end position="263"/>
    </location>
</feature>
<dbReference type="InterPro" id="IPR001950">
    <property type="entry name" value="SUI1"/>
</dbReference>
<dbReference type="PANTHER" id="PTHR12217:SF4">
    <property type="entry name" value="EUKARYOTIC TRANSLATION INITIATION FACTOR 2D"/>
    <property type="match status" value="1"/>
</dbReference>
<comment type="caution">
    <text evidence="5">The sequence shown here is derived from an EMBL/GenBank/DDBJ whole genome shotgun (WGS) entry which is preliminary data.</text>
</comment>
<dbReference type="Gene3D" id="3.10.400.20">
    <property type="match status" value="1"/>
</dbReference>
<sequence>MFKKPLSDIKTSAPLRGSDRRKLKQRVVETFALKDSEDGNLLVPEGLQSMKITTHARDPGILYFGPDGDPLWFTIGKNSNELIPTLYTLWKRPFLIPGWISTPGLVVPILAGAQISWCPAVSPVSSMFYLTALTPGALVCITTHQDRARGPAFAVGRMAVHGAQIVSNQVTKGKAVTILHIFRDHLFMMGSKCQPPEPMPFTATSTSKDEGGATVEEVTEGVGKVALEEAGSAEEASGDGNGAAQGDREASPSEEDKLSPEEVSSILRSSLLQALQTSLSSLPPSAFPIPATTFYTSHILPARPASLTQTTPIDIKHSAFKSLTAFLKQSEKQGLLRLKESKPDVSIAAVFPTHADVASHNLHRTVGDIDNVKRKEKERAEKKEQEEEAREHSLSVVKLWKPHTISLKFFEDLQMDTSTLYTHSNVKTALNKYIAAHNLVNKQEKQYINVGSDAILAAMLSKKGASAPEFSKREELLFALLDRMQPWHRVQLGSSDPITKKGQLRPISVIVKIRQGRKACTLITGFEQFQLASDAIAEALRARCASATAVTPVPGKSAGEEIMVQGKQIKPVVDYLLGEGVPKRWIEAADLSDAKKK</sequence>
<feature type="domain" description="DM2" evidence="4">
    <location>
        <begin position="398"/>
        <end position="483"/>
    </location>
</feature>
<evidence type="ECO:0000256" key="2">
    <source>
        <dbReference type="SAM" id="MobiDB-lite"/>
    </source>
</evidence>
<dbReference type="InterPro" id="IPR057429">
    <property type="entry name" value="WH_eIF2D"/>
</dbReference>
<evidence type="ECO:0000313" key="5">
    <source>
        <dbReference type="EMBL" id="TFY76449.1"/>
    </source>
</evidence>
<dbReference type="PANTHER" id="PTHR12217">
    <property type="entry name" value="EUKARYOTIC TRANSLATION INITIATION FACTOR 2D"/>
    <property type="match status" value="1"/>
</dbReference>
<dbReference type="PROSITE" id="PS50296">
    <property type="entry name" value="SUI1"/>
    <property type="match status" value="1"/>
</dbReference>